<sequence>MGACLLRRRNQRPAPMSSRPPMPPTTPPTMAPVLDFLVEDVDGVEDAEDSGATPSSALRGVPKGPPRATMDSVVTFGFARAMAVVLSDGLTTTYAALWDIQKGPPNT</sequence>
<feature type="compositionally biased region" description="Basic residues" evidence="1">
    <location>
        <begin position="1"/>
        <end position="11"/>
    </location>
</feature>
<proteinExistence type="predicted"/>
<comment type="caution">
    <text evidence="2">The sequence shown here is derived from an EMBL/GenBank/DDBJ whole genome shotgun (WGS) entry which is preliminary data.</text>
</comment>
<dbReference type="AlphaFoldDB" id="A0AAV9UQK5"/>
<keyword evidence="3" id="KW-1185">Reference proteome</keyword>
<feature type="region of interest" description="Disordered" evidence="1">
    <location>
        <begin position="1"/>
        <end position="31"/>
    </location>
</feature>
<evidence type="ECO:0000313" key="3">
    <source>
        <dbReference type="Proteomes" id="UP001375240"/>
    </source>
</evidence>
<organism evidence="2 3">
    <name type="scientific">Orbilia brochopaga</name>
    <dbReference type="NCBI Taxonomy" id="3140254"/>
    <lineage>
        <taxon>Eukaryota</taxon>
        <taxon>Fungi</taxon>
        <taxon>Dikarya</taxon>
        <taxon>Ascomycota</taxon>
        <taxon>Pezizomycotina</taxon>
        <taxon>Orbiliomycetes</taxon>
        <taxon>Orbiliales</taxon>
        <taxon>Orbiliaceae</taxon>
        <taxon>Orbilia</taxon>
    </lineage>
</organism>
<accession>A0AAV9UQK5</accession>
<dbReference type="EMBL" id="JAVHNQ010000006">
    <property type="protein sequence ID" value="KAK6344103.1"/>
    <property type="molecule type" value="Genomic_DNA"/>
</dbReference>
<dbReference type="Proteomes" id="UP001375240">
    <property type="component" value="Unassembled WGS sequence"/>
</dbReference>
<reference evidence="2 3" key="1">
    <citation type="submission" date="2019-10" db="EMBL/GenBank/DDBJ databases">
        <authorList>
            <person name="Palmer J.M."/>
        </authorList>
    </citation>
    <scope>NUCLEOTIDE SEQUENCE [LARGE SCALE GENOMIC DNA]</scope>
    <source>
        <strain evidence="2 3">TWF696</strain>
    </source>
</reference>
<gene>
    <name evidence="2" type="ORF">TWF696_007750</name>
</gene>
<feature type="region of interest" description="Disordered" evidence="1">
    <location>
        <begin position="45"/>
        <end position="67"/>
    </location>
</feature>
<evidence type="ECO:0000313" key="2">
    <source>
        <dbReference type="EMBL" id="KAK6344103.1"/>
    </source>
</evidence>
<protein>
    <submittedName>
        <fullName evidence="2">Uncharacterized protein</fullName>
    </submittedName>
</protein>
<feature type="compositionally biased region" description="Pro residues" evidence="1">
    <location>
        <begin position="18"/>
        <end position="30"/>
    </location>
</feature>
<evidence type="ECO:0000256" key="1">
    <source>
        <dbReference type="SAM" id="MobiDB-lite"/>
    </source>
</evidence>
<name>A0AAV9UQK5_9PEZI</name>